<organism evidence="5 6">
    <name type="scientific">Amycolatopsis pigmentata</name>
    <dbReference type="NCBI Taxonomy" id="450801"/>
    <lineage>
        <taxon>Bacteria</taxon>
        <taxon>Bacillati</taxon>
        <taxon>Actinomycetota</taxon>
        <taxon>Actinomycetes</taxon>
        <taxon>Pseudonocardiales</taxon>
        <taxon>Pseudonocardiaceae</taxon>
        <taxon>Amycolatopsis</taxon>
    </lineage>
</organism>
<dbReference type="SUPFAM" id="SSF53822">
    <property type="entry name" value="Periplasmic binding protein-like I"/>
    <property type="match status" value="1"/>
</dbReference>
<evidence type="ECO:0000313" key="6">
    <source>
        <dbReference type="Proteomes" id="UP001597417"/>
    </source>
</evidence>
<dbReference type="Gene3D" id="3.40.50.2300">
    <property type="match status" value="2"/>
</dbReference>
<dbReference type="Pfam" id="PF13377">
    <property type="entry name" value="Peripla_BP_3"/>
    <property type="match status" value="1"/>
</dbReference>
<gene>
    <name evidence="5" type="ORF">ACFSXZ_05885</name>
</gene>
<keyword evidence="3" id="KW-0804">Transcription</keyword>
<dbReference type="CDD" id="cd01392">
    <property type="entry name" value="HTH_LacI"/>
    <property type="match status" value="1"/>
</dbReference>
<dbReference type="CDD" id="cd06293">
    <property type="entry name" value="PBP1_LacI-like"/>
    <property type="match status" value="1"/>
</dbReference>
<feature type="domain" description="HTH lacI-type" evidence="4">
    <location>
        <begin position="17"/>
        <end position="71"/>
    </location>
</feature>
<dbReference type="RefSeq" id="WP_378262034.1">
    <property type="nucleotide sequence ID" value="NZ_JBHUKR010000004.1"/>
</dbReference>
<keyword evidence="2 5" id="KW-0238">DNA-binding</keyword>
<dbReference type="Gene3D" id="1.10.260.40">
    <property type="entry name" value="lambda repressor-like DNA-binding domains"/>
    <property type="match status" value="1"/>
</dbReference>
<evidence type="ECO:0000256" key="3">
    <source>
        <dbReference type="ARBA" id="ARBA00023163"/>
    </source>
</evidence>
<dbReference type="InterPro" id="IPR028082">
    <property type="entry name" value="Peripla_BP_I"/>
</dbReference>
<dbReference type="PANTHER" id="PTHR30146:SF109">
    <property type="entry name" value="HTH-TYPE TRANSCRIPTIONAL REGULATOR GALS"/>
    <property type="match status" value="1"/>
</dbReference>
<dbReference type="SUPFAM" id="SSF47413">
    <property type="entry name" value="lambda repressor-like DNA-binding domains"/>
    <property type="match status" value="1"/>
</dbReference>
<dbReference type="PROSITE" id="PS00356">
    <property type="entry name" value="HTH_LACI_1"/>
    <property type="match status" value="1"/>
</dbReference>
<dbReference type="InterPro" id="IPR010982">
    <property type="entry name" value="Lambda_DNA-bd_dom_sf"/>
</dbReference>
<dbReference type="Pfam" id="PF00356">
    <property type="entry name" value="LacI"/>
    <property type="match status" value="1"/>
</dbReference>
<dbReference type="GO" id="GO:0003677">
    <property type="term" value="F:DNA binding"/>
    <property type="evidence" value="ECO:0007669"/>
    <property type="project" value="UniProtKB-KW"/>
</dbReference>
<comment type="caution">
    <text evidence="5">The sequence shown here is derived from an EMBL/GenBank/DDBJ whole genome shotgun (WGS) entry which is preliminary data.</text>
</comment>
<name>A0ABW5FLD1_9PSEU</name>
<dbReference type="PROSITE" id="PS50932">
    <property type="entry name" value="HTH_LACI_2"/>
    <property type="match status" value="1"/>
</dbReference>
<dbReference type="SMART" id="SM00354">
    <property type="entry name" value="HTH_LACI"/>
    <property type="match status" value="1"/>
</dbReference>
<evidence type="ECO:0000256" key="2">
    <source>
        <dbReference type="ARBA" id="ARBA00023125"/>
    </source>
</evidence>
<accession>A0ABW5FLD1</accession>
<proteinExistence type="predicted"/>
<sequence length="351" mass="37971">MPVQGSSETSGADARAAGIKDVAALAGVSLGTVSNVLNRPDRVSPRTRAKVEAAMAELRFVRNESARQLRAGRSRIVGYVMLDGRNPFFTDVAAGIEDAADEADLSLFLCNSDNQPERERAYLSRLEEQRVQGILITPIDPDLRMLDEMALRGTPIVIVDRTRDTATHCSVAVDDVHGGEIAVKHLIERGHERIAFIGPPPELGQVRDRRDGALRALRDAGLARDRLVDLTTKALTVADGRNAGERLAGLPASVRPTAAFCANDLLALGLLQTSVSLRLRVPEDLAIVGYDDIDFAGAAAVPLTSVRQPRHQLGRTAAELLLQETTDPGHEHKRVVFTPELVVRASTQRGR</sequence>
<dbReference type="EMBL" id="JBHUKR010000004">
    <property type="protein sequence ID" value="MFD2415854.1"/>
    <property type="molecule type" value="Genomic_DNA"/>
</dbReference>
<evidence type="ECO:0000259" key="4">
    <source>
        <dbReference type="PROSITE" id="PS50932"/>
    </source>
</evidence>
<reference evidence="6" key="1">
    <citation type="journal article" date="2019" name="Int. J. Syst. Evol. Microbiol.">
        <title>The Global Catalogue of Microorganisms (GCM) 10K type strain sequencing project: providing services to taxonomists for standard genome sequencing and annotation.</title>
        <authorList>
            <consortium name="The Broad Institute Genomics Platform"/>
            <consortium name="The Broad Institute Genome Sequencing Center for Infectious Disease"/>
            <person name="Wu L."/>
            <person name="Ma J."/>
        </authorList>
    </citation>
    <scope>NUCLEOTIDE SEQUENCE [LARGE SCALE GENOMIC DNA]</scope>
    <source>
        <strain evidence="6">CGMCC 4.7645</strain>
    </source>
</reference>
<protein>
    <submittedName>
        <fullName evidence="5">LacI family DNA-binding transcriptional regulator</fullName>
    </submittedName>
</protein>
<evidence type="ECO:0000256" key="1">
    <source>
        <dbReference type="ARBA" id="ARBA00023015"/>
    </source>
</evidence>
<evidence type="ECO:0000313" key="5">
    <source>
        <dbReference type="EMBL" id="MFD2415854.1"/>
    </source>
</evidence>
<keyword evidence="6" id="KW-1185">Reference proteome</keyword>
<dbReference type="Proteomes" id="UP001597417">
    <property type="component" value="Unassembled WGS sequence"/>
</dbReference>
<dbReference type="InterPro" id="IPR046335">
    <property type="entry name" value="LacI/GalR-like_sensor"/>
</dbReference>
<dbReference type="InterPro" id="IPR000843">
    <property type="entry name" value="HTH_LacI"/>
</dbReference>
<keyword evidence="1" id="KW-0805">Transcription regulation</keyword>
<dbReference type="PANTHER" id="PTHR30146">
    <property type="entry name" value="LACI-RELATED TRANSCRIPTIONAL REPRESSOR"/>
    <property type="match status" value="1"/>
</dbReference>